<evidence type="ECO:0000256" key="1">
    <source>
        <dbReference type="ARBA" id="ARBA00008563"/>
    </source>
</evidence>
<keyword evidence="4 5" id="KW-0694">RNA-binding</keyword>
<keyword evidence="2 4" id="KW-0689">Ribosomal protein</keyword>
<dbReference type="InterPro" id="IPR001787">
    <property type="entry name" value="Ribosomal_bL21"/>
</dbReference>
<evidence type="ECO:0000313" key="6">
    <source>
        <dbReference type="EMBL" id="TMQ63024.1"/>
    </source>
</evidence>
<comment type="similarity">
    <text evidence="1 4 5">Belongs to the bacterial ribosomal protein bL21 family.</text>
</comment>
<dbReference type="GO" id="GO:0003735">
    <property type="term" value="F:structural constituent of ribosome"/>
    <property type="evidence" value="ECO:0007669"/>
    <property type="project" value="InterPro"/>
</dbReference>
<sequence length="103" mass="11690">MYAIVNIHGNQTKVEPDALIVVPLLAGEPGQSLTFDQVLMVCDGDTISVGQPYVKGASLTAEVVEHFRGPKLRIFKFKRRKDYRRRRGHRDERTRLRVTGIQA</sequence>
<dbReference type="EMBL" id="VBOY01000118">
    <property type="protein sequence ID" value="TMQ63024.1"/>
    <property type="molecule type" value="Genomic_DNA"/>
</dbReference>
<proteinExistence type="inferred from homology"/>
<evidence type="ECO:0000256" key="3">
    <source>
        <dbReference type="ARBA" id="ARBA00023274"/>
    </source>
</evidence>
<dbReference type="InterPro" id="IPR036164">
    <property type="entry name" value="bL21-like_sf"/>
</dbReference>
<evidence type="ECO:0000313" key="7">
    <source>
        <dbReference type="Proteomes" id="UP000316609"/>
    </source>
</evidence>
<comment type="subunit">
    <text evidence="4">Part of the 50S ribosomal subunit. Contacts protein L20.</text>
</comment>
<evidence type="ECO:0000256" key="4">
    <source>
        <dbReference type="HAMAP-Rule" id="MF_01363"/>
    </source>
</evidence>
<dbReference type="AlphaFoldDB" id="A0A538THC4"/>
<protein>
    <recommendedName>
        <fullName evidence="4">Large ribosomal subunit protein bL21</fullName>
    </recommendedName>
</protein>
<reference evidence="6 7" key="1">
    <citation type="journal article" date="2019" name="Nat. Microbiol.">
        <title>Mediterranean grassland soil C-N compound turnover is dependent on rainfall and depth, and is mediated by genomically divergent microorganisms.</title>
        <authorList>
            <person name="Diamond S."/>
            <person name="Andeer P.F."/>
            <person name="Li Z."/>
            <person name="Crits-Christoph A."/>
            <person name="Burstein D."/>
            <person name="Anantharaman K."/>
            <person name="Lane K.R."/>
            <person name="Thomas B.C."/>
            <person name="Pan C."/>
            <person name="Northen T.R."/>
            <person name="Banfield J.F."/>
        </authorList>
    </citation>
    <scope>NUCLEOTIDE SEQUENCE [LARGE SCALE GENOMIC DNA]</scope>
    <source>
        <strain evidence="6">WS_8</strain>
    </source>
</reference>
<name>A0A538THC4_UNCEI</name>
<dbReference type="PANTHER" id="PTHR21349">
    <property type="entry name" value="50S RIBOSOMAL PROTEIN L21"/>
    <property type="match status" value="1"/>
</dbReference>
<dbReference type="GO" id="GO:1990904">
    <property type="term" value="C:ribonucleoprotein complex"/>
    <property type="evidence" value="ECO:0007669"/>
    <property type="project" value="UniProtKB-KW"/>
</dbReference>
<evidence type="ECO:0000256" key="5">
    <source>
        <dbReference type="RuleBase" id="RU000562"/>
    </source>
</evidence>
<dbReference type="GO" id="GO:0005737">
    <property type="term" value="C:cytoplasm"/>
    <property type="evidence" value="ECO:0007669"/>
    <property type="project" value="UniProtKB-ARBA"/>
</dbReference>
<organism evidence="6 7">
    <name type="scientific">Eiseniibacteriota bacterium</name>
    <dbReference type="NCBI Taxonomy" id="2212470"/>
    <lineage>
        <taxon>Bacteria</taxon>
        <taxon>Candidatus Eiseniibacteriota</taxon>
    </lineage>
</organism>
<keyword evidence="3 4" id="KW-0687">Ribonucleoprotein</keyword>
<dbReference type="InterPro" id="IPR028909">
    <property type="entry name" value="bL21-like"/>
</dbReference>
<dbReference type="GO" id="GO:0005840">
    <property type="term" value="C:ribosome"/>
    <property type="evidence" value="ECO:0007669"/>
    <property type="project" value="UniProtKB-KW"/>
</dbReference>
<dbReference type="SUPFAM" id="SSF141091">
    <property type="entry name" value="L21p-like"/>
    <property type="match status" value="1"/>
</dbReference>
<dbReference type="GO" id="GO:0006412">
    <property type="term" value="P:translation"/>
    <property type="evidence" value="ECO:0007669"/>
    <property type="project" value="UniProtKB-UniRule"/>
</dbReference>
<dbReference type="NCBIfam" id="TIGR00061">
    <property type="entry name" value="L21"/>
    <property type="match status" value="1"/>
</dbReference>
<keyword evidence="4 5" id="KW-0699">rRNA-binding</keyword>
<dbReference type="HAMAP" id="MF_01363">
    <property type="entry name" value="Ribosomal_bL21"/>
    <property type="match status" value="1"/>
</dbReference>
<evidence type="ECO:0000256" key="2">
    <source>
        <dbReference type="ARBA" id="ARBA00022980"/>
    </source>
</evidence>
<accession>A0A538THC4</accession>
<gene>
    <name evidence="4 6" type="primary">rplU</name>
    <name evidence="6" type="ORF">E6K78_10980</name>
</gene>
<dbReference type="Pfam" id="PF00829">
    <property type="entry name" value="Ribosomal_L21p"/>
    <property type="match status" value="1"/>
</dbReference>
<dbReference type="Proteomes" id="UP000316609">
    <property type="component" value="Unassembled WGS sequence"/>
</dbReference>
<dbReference type="PANTHER" id="PTHR21349:SF0">
    <property type="entry name" value="LARGE RIBOSOMAL SUBUNIT PROTEIN BL21M"/>
    <property type="match status" value="1"/>
</dbReference>
<comment type="function">
    <text evidence="4 5">This protein binds to 23S rRNA in the presence of protein L20.</text>
</comment>
<dbReference type="GO" id="GO:0019843">
    <property type="term" value="F:rRNA binding"/>
    <property type="evidence" value="ECO:0007669"/>
    <property type="project" value="UniProtKB-UniRule"/>
</dbReference>
<comment type="caution">
    <text evidence="6">The sequence shown here is derived from an EMBL/GenBank/DDBJ whole genome shotgun (WGS) entry which is preliminary data.</text>
</comment>